<name>A0A840A804_9PROT</name>
<accession>A0A840A804</accession>
<dbReference type="PANTHER" id="PTHR42928:SF5">
    <property type="entry name" value="BLR1237 PROTEIN"/>
    <property type="match status" value="1"/>
</dbReference>
<dbReference type="InterPro" id="IPR042100">
    <property type="entry name" value="Bug_dom1"/>
</dbReference>
<gene>
    <name evidence="3" type="ORF">GGQ83_000757</name>
</gene>
<keyword evidence="4" id="KW-1185">Reference proteome</keyword>
<dbReference type="CDD" id="cd07012">
    <property type="entry name" value="PBP2_Bug_TTT"/>
    <property type="match status" value="1"/>
</dbReference>
<dbReference type="SUPFAM" id="SSF53850">
    <property type="entry name" value="Periplasmic binding protein-like II"/>
    <property type="match status" value="1"/>
</dbReference>
<comment type="similarity">
    <text evidence="1">Belongs to the UPF0065 (bug) family.</text>
</comment>
<dbReference type="PIRSF" id="PIRSF017082">
    <property type="entry name" value="YflP"/>
    <property type="match status" value="1"/>
</dbReference>
<reference evidence="3 4" key="1">
    <citation type="submission" date="2020-08" db="EMBL/GenBank/DDBJ databases">
        <title>Genomic Encyclopedia of Type Strains, Phase IV (KMG-IV): sequencing the most valuable type-strain genomes for metagenomic binning, comparative biology and taxonomic classification.</title>
        <authorList>
            <person name="Goeker M."/>
        </authorList>
    </citation>
    <scope>NUCLEOTIDE SEQUENCE [LARGE SCALE GENOMIC DNA]</scope>
    <source>
        <strain evidence="3 4">DSM 19979</strain>
    </source>
</reference>
<evidence type="ECO:0000256" key="1">
    <source>
        <dbReference type="ARBA" id="ARBA00006987"/>
    </source>
</evidence>
<dbReference type="AlphaFoldDB" id="A0A840A804"/>
<evidence type="ECO:0000313" key="3">
    <source>
        <dbReference type="EMBL" id="MBB3897331.1"/>
    </source>
</evidence>
<protein>
    <submittedName>
        <fullName evidence="3">Tripartite-type tricarboxylate transporter receptor subunit TctC</fullName>
    </submittedName>
</protein>
<dbReference type="Gene3D" id="3.40.190.150">
    <property type="entry name" value="Bordetella uptake gene, domain 1"/>
    <property type="match status" value="1"/>
</dbReference>
<dbReference type="Pfam" id="PF03401">
    <property type="entry name" value="TctC"/>
    <property type="match status" value="1"/>
</dbReference>
<dbReference type="PANTHER" id="PTHR42928">
    <property type="entry name" value="TRICARBOXYLATE-BINDING PROTEIN"/>
    <property type="match status" value="1"/>
</dbReference>
<dbReference type="Gene3D" id="3.40.190.10">
    <property type="entry name" value="Periplasmic binding protein-like II"/>
    <property type="match status" value="1"/>
</dbReference>
<feature type="chain" id="PRO_5032734132" evidence="2">
    <location>
        <begin position="19"/>
        <end position="321"/>
    </location>
</feature>
<evidence type="ECO:0000256" key="2">
    <source>
        <dbReference type="SAM" id="SignalP"/>
    </source>
</evidence>
<dbReference type="Proteomes" id="UP000553193">
    <property type="component" value="Unassembled WGS sequence"/>
</dbReference>
<feature type="signal peptide" evidence="2">
    <location>
        <begin position="1"/>
        <end position="18"/>
    </location>
</feature>
<keyword evidence="2" id="KW-0732">Signal</keyword>
<dbReference type="InterPro" id="IPR005064">
    <property type="entry name" value="BUG"/>
</dbReference>
<comment type="caution">
    <text evidence="3">The sequence shown here is derived from an EMBL/GenBank/DDBJ whole genome shotgun (WGS) entry which is preliminary data.</text>
</comment>
<proteinExistence type="inferred from homology"/>
<keyword evidence="3" id="KW-0675">Receptor</keyword>
<dbReference type="RefSeq" id="WP_184382257.1">
    <property type="nucleotide sequence ID" value="NZ_JACIDJ010000001.1"/>
</dbReference>
<dbReference type="EMBL" id="JACIDJ010000001">
    <property type="protein sequence ID" value="MBB3897331.1"/>
    <property type="molecule type" value="Genomic_DNA"/>
</dbReference>
<evidence type="ECO:0000313" key="4">
    <source>
        <dbReference type="Proteomes" id="UP000553193"/>
    </source>
</evidence>
<sequence>MSLTRRAALIAPAATLLAAPGILRAQSGTIRVVVGFPAGGGVDALARPIAQRWSERLGQPVVIDNRAGNNGNIAMDFVAKAPPDGNTLFQGNVGNFAMTHALFPNLTFDTSRDFRFVGQITLGPLVFVVHADSPIRSIPDLIAAAKARPGELNFGSGGSGGVPHLAFEVWKRQAGVDIVHVPYRGSAPAFQDLLGGRTQMMLDGYSVVRGAHEGGRVRVIGITSAERHPQLPDVPTVREQGMDWVFTSWQGIAAPTATPAPIRQRLEDNLRWVFENTDLPRTLTSLGTFPRFAPGAELDAKLREDRAMWTSLVREAGITAD</sequence>
<organism evidence="3 4">
    <name type="scientific">Roseococcus suduntuyensis</name>
    <dbReference type="NCBI Taxonomy" id="455361"/>
    <lineage>
        <taxon>Bacteria</taxon>
        <taxon>Pseudomonadati</taxon>
        <taxon>Pseudomonadota</taxon>
        <taxon>Alphaproteobacteria</taxon>
        <taxon>Acetobacterales</taxon>
        <taxon>Roseomonadaceae</taxon>
        <taxon>Roseococcus</taxon>
    </lineage>
</organism>